<dbReference type="Proteomes" id="UP000025748">
    <property type="component" value="Unassembled WGS sequence"/>
</dbReference>
<keyword evidence="3" id="KW-1185">Reference proteome</keyword>
<dbReference type="EMBL" id="JHEM01000002">
    <property type="protein sequence ID" value="KCB26181.1"/>
    <property type="molecule type" value="Genomic_DNA"/>
</dbReference>
<dbReference type="InterPro" id="IPR012334">
    <property type="entry name" value="Pectin_lyas_fold"/>
</dbReference>
<organism evidence="2 3">
    <name type="scientific">Bordetella hinzii OH87 BAL007II</name>
    <dbReference type="NCBI Taxonomy" id="1331262"/>
    <lineage>
        <taxon>Bacteria</taxon>
        <taxon>Pseudomonadati</taxon>
        <taxon>Pseudomonadota</taxon>
        <taxon>Betaproteobacteria</taxon>
        <taxon>Burkholderiales</taxon>
        <taxon>Alcaligenaceae</taxon>
        <taxon>Bordetella</taxon>
    </lineage>
</organism>
<accession>A0ABR4R746</accession>
<reference evidence="2 3" key="1">
    <citation type="submission" date="2014-03" db="EMBL/GenBank/DDBJ databases">
        <title>Genome sequence of Bordetella hinzii.</title>
        <authorList>
            <person name="Register K."/>
            <person name="Harvill E."/>
            <person name="Goodfield L.L."/>
            <person name="Ivanov Y.V."/>
            <person name="Meyer J.A."/>
            <person name="Muse S.J."/>
            <person name="Jacobs N."/>
            <person name="Bendor L."/>
            <person name="Smallridge W.E."/>
            <person name="Brinkac L.M."/>
            <person name="Sanka R."/>
            <person name="Kim M."/>
            <person name="Losada L."/>
        </authorList>
    </citation>
    <scope>NUCLEOTIDE SEQUENCE [LARGE SCALE GENOMIC DNA]</scope>
    <source>
        <strain evidence="2 3">OH87 BAL007II</strain>
    </source>
</reference>
<dbReference type="CDD" id="cd15482">
    <property type="entry name" value="Sialidase_non-viral"/>
    <property type="match status" value="1"/>
</dbReference>
<sequence>MSSLLPNGKQRFVDNNGRPLIGGRVYYYTPNTSTPKNTWQDESMTVLNTNPIVLDARGECTAWGTGRYRQVVRDSSGNLIWDRIVTDLSAQIDQIMEDLADPDGSSLVGFIQKGASAVARTAQDKMREHYSAADFGAVGDGTTNETAVFVAIEGGTTGKHIDLLGKTYLVDVVPKGNDYFNGAFRVVDTIFWRNQSPRLTPFHSPVPTVRAVLPNEGIFRGLNVGFFVQPGTSNWTLVWRQAAGHSVEDGASIMAASSDDGGKTLNNIRVIFRTSTSDNRNFSCGQMGNGRFGIVVARPQESGSYLSPAFVWSDDNGATWNSLTMPSTGNRDFHGKIEPWPTSAGGNDTLGYIVYGYRPASEGGGVIAYSTIDNGATWTERLGVVAPTGQFPNLSELAVTRVANKNQWIMVIRTSAGLNMAVSMSSNMTTWSTPVDSGLYMGGNPPAVFYEDGKIWALSFSRRGAAIIPEYANAIVISQGDPVQLVNSGGSQGWGGWEVLAPSTFWPTGYIYMSPVRGRWYGLFTMAEEQAGNSRGRTAYLGMLCSDPVDSADARQLQNVISGPNSIFNGGLQVWQAGTTFSSFGARTMVADGFTFARAAFAGGATVSRVNGNKARYAMRIRRDDGDVSTAAMNLTCVLTMDQSIPYRNKVVALQFRAIAGSGFSANNGFLSVQVRQTNNPTEQNVTNSSGLFSIGDAPVDSSGTGVTLDGLWRDFVLVVQNVALDATQLLIRFTWTPIGSAFNDYFDLEMIKMEPGRLSTPFQWPLYSDVLDVAQRFYQVKTVQTENGSRYIPLRTMHRIPSITASAGIPSNINVDGFELANTSATSSAVVANAIL</sequence>
<proteinExistence type="predicted"/>
<evidence type="ECO:0000313" key="2">
    <source>
        <dbReference type="EMBL" id="KCB26181.1"/>
    </source>
</evidence>
<evidence type="ECO:0000259" key="1">
    <source>
        <dbReference type="Pfam" id="PF13088"/>
    </source>
</evidence>
<dbReference type="Gene3D" id="2.160.20.10">
    <property type="entry name" value="Single-stranded right-handed beta-helix, Pectin lyase-like"/>
    <property type="match status" value="1"/>
</dbReference>
<feature type="domain" description="Sialidase" evidence="1">
    <location>
        <begin position="233"/>
        <end position="434"/>
    </location>
</feature>
<dbReference type="InterPro" id="IPR036278">
    <property type="entry name" value="Sialidase_sf"/>
</dbReference>
<dbReference type="Gene3D" id="2.120.10.10">
    <property type="match status" value="1"/>
</dbReference>
<name>A0ABR4R746_9BORD</name>
<dbReference type="Pfam" id="PF13088">
    <property type="entry name" value="BNR_2"/>
    <property type="match status" value="1"/>
</dbReference>
<gene>
    <name evidence="2" type="ORF">L544_3229</name>
</gene>
<protein>
    <submittedName>
        <fullName evidence="2">BNR repeat-like domain protein</fullName>
    </submittedName>
</protein>
<dbReference type="SUPFAM" id="SSF50939">
    <property type="entry name" value="Sialidases"/>
    <property type="match status" value="1"/>
</dbReference>
<comment type="caution">
    <text evidence="2">The sequence shown here is derived from an EMBL/GenBank/DDBJ whole genome shotgun (WGS) entry which is preliminary data.</text>
</comment>
<dbReference type="InterPro" id="IPR011040">
    <property type="entry name" value="Sialidase"/>
</dbReference>
<evidence type="ECO:0000313" key="3">
    <source>
        <dbReference type="Proteomes" id="UP000025748"/>
    </source>
</evidence>